<sequence>MLSCVRFLTFSSNEFENTWSWKYSGTLSAHLSFCGVIPSSCIQMRNIILSAFPHNMKVPDPFTPTLKIDLLPGIKKPPRSLEVEAALTAKQMKSDTDEYLKVD</sequence>
<accession>A0ACC0M8E8</accession>
<keyword evidence="2" id="KW-1185">Reference proteome</keyword>
<organism evidence="1 2">
    <name type="scientific">Rhododendron molle</name>
    <name type="common">Chinese azalea</name>
    <name type="synonym">Azalea mollis</name>
    <dbReference type="NCBI Taxonomy" id="49168"/>
    <lineage>
        <taxon>Eukaryota</taxon>
        <taxon>Viridiplantae</taxon>
        <taxon>Streptophyta</taxon>
        <taxon>Embryophyta</taxon>
        <taxon>Tracheophyta</taxon>
        <taxon>Spermatophyta</taxon>
        <taxon>Magnoliopsida</taxon>
        <taxon>eudicotyledons</taxon>
        <taxon>Gunneridae</taxon>
        <taxon>Pentapetalae</taxon>
        <taxon>asterids</taxon>
        <taxon>Ericales</taxon>
        <taxon>Ericaceae</taxon>
        <taxon>Ericoideae</taxon>
        <taxon>Rhodoreae</taxon>
        <taxon>Rhododendron</taxon>
    </lineage>
</organism>
<protein>
    <submittedName>
        <fullName evidence="1">Uncharacterized protein</fullName>
    </submittedName>
</protein>
<name>A0ACC0M8E8_RHOML</name>
<evidence type="ECO:0000313" key="1">
    <source>
        <dbReference type="EMBL" id="KAI8537179.1"/>
    </source>
</evidence>
<evidence type="ECO:0000313" key="2">
    <source>
        <dbReference type="Proteomes" id="UP001062846"/>
    </source>
</evidence>
<proteinExistence type="predicted"/>
<gene>
    <name evidence="1" type="ORF">RHMOL_Rhmol09G0004800</name>
</gene>
<reference evidence="1" key="1">
    <citation type="submission" date="2022-02" db="EMBL/GenBank/DDBJ databases">
        <title>Plant Genome Project.</title>
        <authorList>
            <person name="Zhang R.-G."/>
        </authorList>
    </citation>
    <scope>NUCLEOTIDE SEQUENCE</scope>
    <source>
        <strain evidence="1">AT1</strain>
    </source>
</reference>
<comment type="caution">
    <text evidence="1">The sequence shown here is derived from an EMBL/GenBank/DDBJ whole genome shotgun (WGS) entry which is preliminary data.</text>
</comment>
<dbReference type="Proteomes" id="UP001062846">
    <property type="component" value="Chromosome 9"/>
</dbReference>
<dbReference type="EMBL" id="CM046396">
    <property type="protein sequence ID" value="KAI8537179.1"/>
    <property type="molecule type" value="Genomic_DNA"/>
</dbReference>